<feature type="transmembrane region" description="Helical" evidence="6">
    <location>
        <begin position="200"/>
        <end position="226"/>
    </location>
</feature>
<evidence type="ECO:0000256" key="3">
    <source>
        <dbReference type="ARBA" id="ARBA00022692"/>
    </source>
</evidence>
<feature type="transmembrane region" description="Helical" evidence="6">
    <location>
        <begin position="297"/>
        <end position="320"/>
    </location>
</feature>
<dbReference type="GO" id="GO:0016020">
    <property type="term" value="C:membrane"/>
    <property type="evidence" value="ECO:0007669"/>
    <property type="project" value="UniProtKB-SubCell"/>
</dbReference>
<dbReference type="OrthoDB" id="137390at2157"/>
<proteinExistence type="inferred from homology"/>
<sequence length="347" mass="37827">MDTDDRDPSWFTEEQAIVVFTLGIIILAVLVIMPYLQYILFGVIFAYLLSPIHRRLVNHIRRDLSALVLTIMTVIGVAIPLVYLIGRLAQEAFAVVQAIQNAELGVTEIEVRLLEMGIELDIHAVVRANREMIESAAEMLAVQISQAIQNLPNIFIGLTITVFVLFVMLRDGDRLVTWVRATVPIRNEIQSELHQKVNRLMWASIIGNGGAGLIQTFALGVAFWFLGFNNLVLLMVLTFVLALLPLVGAFAVWLPLVGYLFVVGRPTAAAMLFVFGSLVSVSDFYTRPIIIGHSGALNSAVIVVGVFGGLVIFGPIGLLIGPVILGGSKIAIETLVRARDEDLTAAG</sequence>
<name>A0A343TME6_9EURY</name>
<comment type="subcellular location">
    <subcellularLocation>
        <location evidence="1">Membrane</location>
        <topology evidence="1">Multi-pass membrane protein</topology>
    </subcellularLocation>
</comment>
<dbReference type="RefSeq" id="WP_119820232.1">
    <property type="nucleotide sequence ID" value="NZ_CP025066.1"/>
</dbReference>
<evidence type="ECO:0000313" key="7">
    <source>
        <dbReference type="EMBL" id="AUX10268.1"/>
    </source>
</evidence>
<dbReference type="AlphaFoldDB" id="A0A343TME6"/>
<feature type="transmembrane region" description="Helical" evidence="6">
    <location>
        <begin position="268"/>
        <end position="285"/>
    </location>
</feature>
<dbReference type="PANTHER" id="PTHR21716">
    <property type="entry name" value="TRANSMEMBRANE PROTEIN"/>
    <property type="match status" value="1"/>
</dbReference>
<dbReference type="Proteomes" id="UP000263012">
    <property type="component" value="Chromosome"/>
</dbReference>
<feature type="transmembrane region" description="Helical" evidence="6">
    <location>
        <begin position="16"/>
        <end position="49"/>
    </location>
</feature>
<dbReference type="EMBL" id="CP025066">
    <property type="protein sequence ID" value="AUX10268.1"/>
    <property type="molecule type" value="Genomic_DNA"/>
</dbReference>
<feature type="transmembrane region" description="Helical" evidence="6">
    <location>
        <begin position="64"/>
        <end position="85"/>
    </location>
</feature>
<dbReference type="PANTHER" id="PTHR21716:SF4">
    <property type="entry name" value="TRANSMEMBRANE PROTEIN 245"/>
    <property type="match status" value="1"/>
</dbReference>
<gene>
    <name evidence="7" type="ORF">AArcSl_2649</name>
</gene>
<keyword evidence="4 6" id="KW-1133">Transmembrane helix</keyword>
<accession>A0A343TME6</accession>
<evidence type="ECO:0000256" key="2">
    <source>
        <dbReference type="ARBA" id="ARBA00009773"/>
    </source>
</evidence>
<keyword evidence="5 6" id="KW-0472">Membrane</keyword>
<feature type="transmembrane region" description="Helical" evidence="6">
    <location>
        <begin position="232"/>
        <end position="256"/>
    </location>
</feature>
<dbReference type="KEGG" id="hdf:AArcSl_2649"/>
<keyword evidence="3 6" id="KW-0812">Transmembrane</keyword>
<protein>
    <recommendedName>
        <fullName evidence="9">AI-2E family transporter</fullName>
    </recommendedName>
</protein>
<dbReference type="InterPro" id="IPR002549">
    <property type="entry name" value="AI-2E-like"/>
</dbReference>
<evidence type="ECO:0000256" key="1">
    <source>
        <dbReference type="ARBA" id="ARBA00004141"/>
    </source>
</evidence>
<evidence type="ECO:0000256" key="6">
    <source>
        <dbReference type="SAM" id="Phobius"/>
    </source>
</evidence>
<dbReference type="Pfam" id="PF01594">
    <property type="entry name" value="AI-2E_transport"/>
    <property type="match status" value="1"/>
</dbReference>
<evidence type="ECO:0008006" key="9">
    <source>
        <dbReference type="Google" id="ProtNLM"/>
    </source>
</evidence>
<organism evidence="7 8">
    <name type="scientific">Halalkaliarchaeum desulfuricum</name>
    <dbReference type="NCBI Taxonomy" id="2055893"/>
    <lineage>
        <taxon>Archaea</taxon>
        <taxon>Methanobacteriati</taxon>
        <taxon>Methanobacteriota</taxon>
        <taxon>Stenosarchaea group</taxon>
        <taxon>Halobacteria</taxon>
        <taxon>Halobacteriales</taxon>
        <taxon>Haloferacaceae</taxon>
        <taxon>Halalkaliarchaeum</taxon>
    </lineage>
</organism>
<dbReference type="GeneID" id="37879007"/>
<evidence type="ECO:0000256" key="5">
    <source>
        <dbReference type="ARBA" id="ARBA00023136"/>
    </source>
</evidence>
<comment type="similarity">
    <text evidence="2">Belongs to the autoinducer-2 exporter (AI-2E) (TC 2.A.86) family.</text>
</comment>
<reference evidence="8" key="1">
    <citation type="submission" date="2017-11" db="EMBL/GenBank/DDBJ databases">
        <title>Phenotypic and genomic properties of facultatively anaerobic sulfur-reducing natronoarchaea from hypersaline soda lakes.</title>
        <authorList>
            <person name="Sorokin D.Y."/>
            <person name="Kublanov I.V."/>
            <person name="Roman P."/>
            <person name="Sinninghe Damste J.S."/>
            <person name="Golyshin P.N."/>
            <person name="Rojo D."/>
            <person name="Ciordia S."/>
            <person name="Mena M.D.C."/>
            <person name="Ferrer M."/>
            <person name="Messina E."/>
            <person name="Smedile F."/>
            <person name="La Spada G."/>
            <person name="La Cono V."/>
            <person name="Yakimov M.M."/>
        </authorList>
    </citation>
    <scope>NUCLEOTIDE SEQUENCE [LARGE SCALE GENOMIC DNA]</scope>
    <source>
        <strain evidence="8">AArc-Sl</strain>
    </source>
</reference>
<feature type="transmembrane region" description="Helical" evidence="6">
    <location>
        <begin position="151"/>
        <end position="169"/>
    </location>
</feature>
<evidence type="ECO:0000256" key="4">
    <source>
        <dbReference type="ARBA" id="ARBA00022989"/>
    </source>
</evidence>
<keyword evidence="8" id="KW-1185">Reference proteome</keyword>
<evidence type="ECO:0000313" key="8">
    <source>
        <dbReference type="Proteomes" id="UP000263012"/>
    </source>
</evidence>